<feature type="transmembrane region" description="Helical" evidence="6">
    <location>
        <begin position="45"/>
        <end position="66"/>
    </location>
</feature>
<dbReference type="RefSeq" id="WP_305995880.1">
    <property type="nucleotide sequence ID" value="NZ_JAVALS010000003.1"/>
</dbReference>
<feature type="transmembrane region" description="Helical" evidence="6">
    <location>
        <begin position="261"/>
        <end position="280"/>
    </location>
</feature>
<accession>A0ABT9IML5</accession>
<comment type="caution">
    <text evidence="8">The sequence shown here is derived from an EMBL/GenBank/DDBJ whole genome shotgun (WGS) entry which is preliminary data.</text>
</comment>
<keyword evidence="4 6" id="KW-1133">Transmembrane helix</keyword>
<dbReference type="InterPro" id="IPR037185">
    <property type="entry name" value="EmrE-like"/>
</dbReference>
<feature type="transmembrane region" description="Helical" evidence="6">
    <location>
        <begin position="286"/>
        <end position="303"/>
    </location>
</feature>
<evidence type="ECO:0000256" key="4">
    <source>
        <dbReference type="ARBA" id="ARBA00022989"/>
    </source>
</evidence>
<sequence>MSRTTSVPRKAPSAFVGVPVALLSSAVFGTSGAFGKSLLEIGWSPGSVVAMRLSGAALILLVPALVTLRGKWHQVRDNWLTIVLFGLFGVAACQLFYFNAVQTLSVGVALLLEYLAPVMIVLWLWLVKRHAPRRLTITGTGVAVAGLLLVLDLGGARVDPVGVLWGVAAAVCLVAYFFITARQNDQLPPLVLASGGMLVGTAALWAVVFSGVMPPRFVFTEAHLGGVAVPWWVSLAGLVVLSTVISYVTGIYAARALGSKVASFVSLTEVLFAVLWAWLMLGELPAPIQIAGGALIVVGVLLVRVDELKDPDFADESAMVAEAVPVEHSSACAAADQRAGV</sequence>
<feature type="domain" description="EamA" evidence="7">
    <location>
        <begin position="162"/>
        <end position="303"/>
    </location>
</feature>
<evidence type="ECO:0000313" key="8">
    <source>
        <dbReference type="EMBL" id="MDP5226827.1"/>
    </source>
</evidence>
<feature type="transmembrane region" description="Helical" evidence="6">
    <location>
        <begin position="162"/>
        <end position="179"/>
    </location>
</feature>
<evidence type="ECO:0000256" key="2">
    <source>
        <dbReference type="ARBA" id="ARBA00007362"/>
    </source>
</evidence>
<keyword evidence="9" id="KW-1185">Reference proteome</keyword>
<keyword evidence="3 6" id="KW-0812">Transmembrane</keyword>
<feature type="domain" description="EamA" evidence="7">
    <location>
        <begin position="17"/>
        <end position="151"/>
    </location>
</feature>
<comment type="subcellular location">
    <subcellularLocation>
        <location evidence="1">Membrane</location>
        <topology evidence="1">Multi-pass membrane protein</topology>
    </subcellularLocation>
</comment>
<comment type="similarity">
    <text evidence="2">Belongs to the EamA transporter family.</text>
</comment>
<evidence type="ECO:0000256" key="3">
    <source>
        <dbReference type="ARBA" id="ARBA00022692"/>
    </source>
</evidence>
<dbReference type="PANTHER" id="PTHR32322:SF2">
    <property type="entry name" value="EAMA DOMAIN-CONTAINING PROTEIN"/>
    <property type="match status" value="1"/>
</dbReference>
<proteinExistence type="inferred from homology"/>
<evidence type="ECO:0000256" key="6">
    <source>
        <dbReference type="SAM" id="Phobius"/>
    </source>
</evidence>
<dbReference type="InterPro" id="IPR000620">
    <property type="entry name" value="EamA_dom"/>
</dbReference>
<dbReference type="PANTHER" id="PTHR32322">
    <property type="entry name" value="INNER MEMBRANE TRANSPORTER"/>
    <property type="match status" value="1"/>
</dbReference>
<feature type="transmembrane region" description="Helical" evidence="6">
    <location>
        <begin position="231"/>
        <end position="254"/>
    </location>
</feature>
<feature type="transmembrane region" description="Helical" evidence="6">
    <location>
        <begin position="135"/>
        <end position="156"/>
    </location>
</feature>
<dbReference type="SUPFAM" id="SSF103481">
    <property type="entry name" value="Multidrug resistance efflux transporter EmrE"/>
    <property type="match status" value="2"/>
</dbReference>
<reference evidence="8 9" key="1">
    <citation type="submission" date="2023-08" db="EMBL/GenBank/DDBJ databases">
        <title>Arthrobacter horti sp. nov., isolated from forest soil.</title>
        <authorList>
            <person name="Park M."/>
        </authorList>
    </citation>
    <scope>NUCLEOTIDE SEQUENCE [LARGE SCALE GENOMIC DNA]</scope>
    <source>
        <strain evidence="8 9">YJM1</strain>
    </source>
</reference>
<dbReference type="InterPro" id="IPR050638">
    <property type="entry name" value="AA-Vitamin_Transporters"/>
</dbReference>
<dbReference type="Proteomes" id="UP001232725">
    <property type="component" value="Unassembled WGS sequence"/>
</dbReference>
<feature type="transmembrane region" description="Helical" evidence="6">
    <location>
        <begin position="191"/>
        <end position="211"/>
    </location>
</feature>
<keyword evidence="5 6" id="KW-0472">Membrane</keyword>
<evidence type="ECO:0000256" key="5">
    <source>
        <dbReference type="ARBA" id="ARBA00023136"/>
    </source>
</evidence>
<dbReference type="Pfam" id="PF00892">
    <property type="entry name" value="EamA"/>
    <property type="match status" value="2"/>
</dbReference>
<evidence type="ECO:0000256" key="1">
    <source>
        <dbReference type="ARBA" id="ARBA00004141"/>
    </source>
</evidence>
<organism evidence="8 9">
    <name type="scientific">Arthrobacter horti</name>
    <dbReference type="NCBI Taxonomy" id="3068273"/>
    <lineage>
        <taxon>Bacteria</taxon>
        <taxon>Bacillati</taxon>
        <taxon>Actinomycetota</taxon>
        <taxon>Actinomycetes</taxon>
        <taxon>Micrococcales</taxon>
        <taxon>Micrococcaceae</taxon>
        <taxon>Arthrobacter</taxon>
    </lineage>
</organism>
<evidence type="ECO:0000259" key="7">
    <source>
        <dbReference type="Pfam" id="PF00892"/>
    </source>
</evidence>
<evidence type="ECO:0000313" key="9">
    <source>
        <dbReference type="Proteomes" id="UP001232725"/>
    </source>
</evidence>
<protein>
    <submittedName>
        <fullName evidence="8">EamA family transporter</fullName>
    </submittedName>
</protein>
<name>A0ABT9IML5_9MICC</name>
<gene>
    <name evidence="8" type="ORF">Q9R02_06650</name>
</gene>
<feature type="transmembrane region" description="Helical" evidence="6">
    <location>
        <begin position="78"/>
        <end position="98"/>
    </location>
</feature>
<dbReference type="EMBL" id="JAVALS010000003">
    <property type="protein sequence ID" value="MDP5226827.1"/>
    <property type="molecule type" value="Genomic_DNA"/>
</dbReference>
<feature type="transmembrane region" description="Helical" evidence="6">
    <location>
        <begin position="104"/>
        <end position="126"/>
    </location>
</feature>